<dbReference type="PROSITE" id="PS51197">
    <property type="entry name" value="HTH_RRF2_2"/>
    <property type="match status" value="1"/>
</dbReference>
<dbReference type="HOGENOM" id="CLU_107144_0_1_7"/>
<dbReference type="GO" id="GO:0005829">
    <property type="term" value="C:cytosol"/>
    <property type="evidence" value="ECO:0007669"/>
    <property type="project" value="TreeGrafter"/>
</dbReference>
<accession>Q316W0</accession>
<dbReference type="InterPro" id="IPR036388">
    <property type="entry name" value="WH-like_DNA-bd_sf"/>
</dbReference>
<dbReference type="EMBL" id="CP000112">
    <property type="protein sequence ID" value="ABB37036.2"/>
    <property type="molecule type" value="Genomic_DNA"/>
</dbReference>
<keyword evidence="2" id="KW-1185">Reference proteome</keyword>
<evidence type="ECO:0000313" key="2">
    <source>
        <dbReference type="Proteomes" id="UP000002710"/>
    </source>
</evidence>
<dbReference type="AlphaFoldDB" id="Q316W0"/>
<protein>
    <submittedName>
        <fullName evidence="1">Transcriptional regulator, BadM/Rrf2 family</fullName>
    </submittedName>
</protein>
<reference evidence="1 2" key="1">
    <citation type="journal article" date="2011" name="J. Bacteriol.">
        <title>Complete genome sequence and updated annotation of Desulfovibrio alaskensis G20.</title>
        <authorList>
            <person name="Hauser L.J."/>
            <person name="Land M.L."/>
            <person name="Brown S.D."/>
            <person name="Larimer F."/>
            <person name="Keller K.L."/>
            <person name="Rapp-Giles B.J."/>
            <person name="Price M.N."/>
            <person name="Lin M."/>
            <person name="Bruce D.C."/>
            <person name="Detter J.C."/>
            <person name="Tapia R."/>
            <person name="Han C.S."/>
            <person name="Goodwin L.A."/>
            <person name="Cheng J.F."/>
            <person name="Pitluck S."/>
            <person name="Copeland A."/>
            <person name="Lucas S."/>
            <person name="Nolan M."/>
            <person name="Lapidus A.L."/>
            <person name="Palumbo A.V."/>
            <person name="Wall J.D."/>
        </authorList>
    </citation>
    <scope>NUCLEOTIDE SEQUENCE [LARGE SCALE GENOMIC DNA]</scope>
    <source>
        <strain evidence="2">ATCC BAA 1058 / DSM 17464 / G20</strain>
    </source>
</reference>
<dbReference type="eggNOG" id="COG1959">
    <property type="taxonomic scope" value="Bacteria"/>
</dbReference>
<dbReference type="Gene3D" id="1.10.10.10">
    <property type="entry name" value="Winged helix-like DNA-binding domain superfamily/Winged helix DNA-binding domain"/>
    <property type="match status" value="1"/>
</dbReference>
<dbReference type="KEGG" id="dde:Dde_0235"/>
<dbReference type="SUPFAM" id="SSF46785">
    <property type="entry name" value="Winged helix' DNA-binding domain"/>
    <property type="match status" value="1"/>
</dbReference>
<gene>
    <name evidence="1" type="ordered locus">Dde_0235</name>
</gene>
<name>Q316W0_OLEA2</name>
<dbReference type="GO" id="GO:0003700">
    <property type="term" value="F:DNA-binding transcription factor activity"/>
    <property type="evidence" value="ECO:0007669"/>
    <property type="project" value="TreeGrafter"/>
</dbReference>
<dbReference type="STRING" id="207559.Dde_0235"/>
<dbReference type="PANTHER" id="PTHR33221:SF15">
    <property type="entry name" value="HTH-TYPE TRANSCRIPTIONAL REGULATOR YWGB-RELATED"/>
    <property type="match status" value="1"/>
</dbReference>
<evidence type="ECO:0000313" key="1">
    <source>
        <dbReference type="EMBL" id="ABB37036.2"/>
    </source>
</evidence>
<dbReference type="Pfam" id="PF02082">
    <property type="entry name" value="Rrf2"/>
    <property type="match status" value="1"/>
</dbReference>
<dbReference type="RefSeq" id="WP_011366387.1">
    <property type="nucleotide sequence ID" value="NC_007519.1"/>
</dbReference>
<dbReference type="InterPro" id="IPR036390">
    <property type="entry name" value="WH_DNA-bd_sf"/>
</dbReference>
<dbReference type="InterPro" id="IPR000944">
    <property type="entry name" value="Tscrpt_reg_Rrf2"/>
</dbReference>
<dbReference type="PANTHER" id="PTHR33221">
    <property type="entry name" value="WINGED HELIX-TURN-HELIX TRANSCRIPTIONAL REGULATOR, RRF2 FAMILY"/>
    <property type="match status" value="1"/>
</dbReference>
<dbReference type="NCBIfam" id="TIGR00738">
    <property type="entry name" value="rrf2_super"/>
    <property type="match status" value="1"/>
</dbReference>
<organism evidence="1 2">
    <name type="scientific">Oleidesulfovibrio alaskensis (strain ATCC BAA-1058 / DSM 17464 / G20)</name>
    <name type="common">Desulfovibrio alaskensis</name>
    <dbReference type="NCBI Taxonomy" id="207559"/>
    <lineage>
        <taxon>Bacteria</taxon>
        <taxon>Pseudomonadati</taxon>
        <taxon>Thermodesulfobacteriota</taxon>
        <taxon>Desulfovibrionia</taxon>
        <taxon>Desulfovibrionales</taxon>
        <taxon>Desulfovibrionaceae</taxon>
        <taxon>Oleidesulfovibrio</taxon>
    </lineage>
</organism>
<proteinExistence type="predicted"/>
<dbReference type="Proteomes" id="UP000002710">
    <property type="component" value="Chromosome"/>
</dbReference>
<sequence length="169" mass="18399">MKLSARTRYAARLLLDLAQHATDAPRTASALSEQTGVSVQFIEQIIKPLKKAKLINSVRGAAGGHMLSRAPSEITLAQIVDVMEGGIRLTDCCTDNELCTRTPTCKTRVAWLRISEVLERELNSITLEDLMSGEHLFNICGSDEGLDVRLEDLPEQEESEDCGVCGGGI</sequence>